<dbReference type="GO" id="GO:0016301">
    <property type="term" value="F:kinase activity"/>
    <property type="evidence" value="ECO:0007669"/>
    <property type="project" value="UniProtKB-KW"/>
</dbReference>
<dbReference type="InterPro" id="IPR008862">
    <property type="entry name" value="Tcp11"/>
</dbReference>
<comment type="similarity">
    <text evidence="1">Belongs to the TCP11 family.</text>
</comment>
<feature type="region of interest" description="Disordered" evidence="2">
    <location>
        <begin position="1"/>
        <end position="55"/>
    </location>
</feature>
<proteinExistence type="evidence at transcript level"/>
<dbReference type="Pfam" id="PF05794">
    <property type="entry name" value="Tcp11"/>
    <property type="match status" value="1"/>
</dbReference>
<feature type="compositionally biased region" description="Low complexity" evidence="2">
    <location>
        <begin position="10"/>
        <end position="22"/>
    </location>
</feature>
<feature type="region of interest" description="Disordered" evidence="2">
    <location>
        <begin position="488"/>
        <end position="515"/>
    </location>
</feature>
<evidence type="ECO:0000313" key="3">
    <source>
        <dbReference type="EMBL" id="JAI16962.1"/>
    </source>
</evidence>
<dbReference type="PANTHER" id="PTHR12832:SF11">
    <property type="entry name" value="LD23868P"/>
    <property type="match status" value="1"/>
</dbReference>
<evidence type="ECO:0000256" key="2">
    <source>
        <dbReference type="SAM" id="MobiDB-lite"/>
    </source>
</evidence>
<reference evidence="3" key="1">
    <citation type="journal article" date="2015" name="Insect Biochem. Mol. Biol.">
        <title>An insight into the sialome of the horse fly, Tabanus bromius.</title>
        <authorList>
            <person name="Ribeiro J.M."/>
            <person name="Kazimirova M."/>
            <person name="Takac P."/>
            <person name="Andersen J.F."/>
            <person name="Francischetti I.M."/>
        </authorList>
    </citation>
    <scope>NUCLEOTIDE SEQUENCE</scope>
</reference>
<name>A0A0K8TRG9_TABBR</name>
<sequence>MPADSVPRMDSSGSGSEGNNDGALSSSPGTSSLRERTDSEGSDRQTRFVLPSTDGSPPKVLTIDEVVDVVKNIQNMTLVHEIAMNPEFKLQPYEPPENSLERRIRDIMHKAFWDVLRGQLNQDPPCYDHALQLLQDIKECFPQIIPVNNRRLLDYINEVLDTTVVRQQAEEGVLNFRSYADFVISIMAKTCAPVRDDEIKKLSTIEDVVDTFRGILETMKVMKLDMANCLLEFARNDLLANSVEYEKKKFKEHLEYYKFGFPTTEDWLKRNQTHDINGVPCSPNETIYNAYMELLDWNDEKEYPEILSLDAERIKKLSQRAKRLCACASVMAISSGAAIISQRTENRAALAQQVEILFQGVTNESELKEALENVALQVITFINNHMDEENHSCLDETSEKAFKSHILQLANKDSPVRKLMWKRLQIYFRLFLTKKGEIEIPPGYTDFKEELENFATAMKRVATYNFSVFGEYYIEVLTNANNRAASNEPAAATNIPTVQATSSKNNTSESDNPTN</sequence>
<dbReference type="GO" id="GO:0007165">
    <property type="term" value="P:signal transduction"/>
    <property type="evidence" value="ECO:0007669"/>
    <property type="project" value="TreeGrafter"/>
</dbReference>
<dbReference type="AlphaFoldDB" id="A0A0K8TRG9"/>
<feature type="compositionally biased region" description="Basic and acidic residues" evidence="2">
    <location>
        <begin position="33"/>
        <end position="46"/>
    </location>
</feature>
<keyword evidence="3" id="KW-0808">Transferase</keyword>
<feature type="compositionally biased region" description="Polar residues" evidence="2">
    <location>
        <begin position="23"/>
        <end position="32"/>
    </location>
</feature>
<dbReference type="PANTHER" id="PTHR12832">
    <property type="entry name" value="TESTIS-SPECIFIC PROTEIN PBS13 T-COMPLEX 11"/>
    <property type="match status" value="1"/>
</dbReference>
<dbReference type="EMBL" id="GDAI01000641">
    <property type="protein sequence ID" value="JAI16962.1"/>
    <property type="molecule type" value="mRNA"/>
</dbReference>
<keyword evidence="3" id="KW-0418">Kinase</keyword>
<evidence type="ECO:0000256" key="1">
    <source>
        <dbReference type="ARBA" id="ARBA00010954"/>
    </source>
</evidence>
<feature type="compositionally biased region" description="Polar residues" evidence="2">
    <location>
        <begin position="494"/>
        <end position="515"/>
    </location>
</feature>
<protein>
    <submittedName>
        <fullName evidence="3">Putative sok1 kinase belonging to the ste20/sps1/gc kinase family</fullName>
    </submittedName>
</protein>
<accession>A0A0K8TRG9</accession>
<organism evidence="3">
    <name type="scientific">Tabanus bromius</name>
    <name type="common">Band-eyed brown horse fly</name>
    <dbReference type="NCBI Taxonomy" id="304241"/>
    <lineage>
        <taxon>Eukaryota</taxon>
        <taxon>Metazoa</taxon>
        <taxon>Ecdysozoa</taxon>
        <taxon>Arthropoda</taxon>
        <taxon>Hexapoda</taxon>
        <taxon>Insecta</taxon>
        <taxon>Pterygota</taxon>
        <taxon>Neoptera</taxon>
        <taxon>Endopterygota</taxon>
        <taxon>Diptera</taxon>
        <taxon>Brachycera</taxon>
        <taxon>Tabanomorpha</taxon>
        <taxon>Tabanoidea</taxon>
        <taxon>Tabanidae</taxon>
        <taxon>Tabanus</taxon>
    </lineage>
</organism>